<feature type="domain" description="DUF7745" evidence="2">
    <location>
        <begin position="158"/>
        <end position="230"/>
    </location>
</feature>
<comment type="caution">
    <text evidence="3">The sequence shown here is derived from an EMBL/GenBank/DDBJ whole genome shotgun (WGS) entry which is preliminary data.</text>
</comment>
<name>A0A7J8VGZ9_9ROSI</name>
<dbReference type="OrthoDB" id="1020431at2759"/>
<feature type="non-terminal residue" evidence="3">
    <location>
        <position position="1"/>
    </location>
</feature>
<evidence type="ECO:0000259" key="2">
    <source>
        <dbReference type="Pfam" id="PF24924"/>
    </source>
</evidence>
<sequence>DNAVVQIWSEKTQLEKGDSLKKGYASELWDCARISITQNNLQEALVQFWNSAYSCFTFGRVDLVPTVEEYTVLLRCPRIQANKIYSRAVNVLTFVKKLMNITGMSENALGHIDETVSGLFDRLDRRFYSHFWKVDKVSYRVFSKSYSPLKELLAMPRRDDITEEKWTTILQNLKDEDVEWRAPWLVPDEILYRYRNFDWVPLLGIWGVVGYAPLLLLNIMGGGVKKVNDNILGPSQEGVRSMEEYLQVVPSEIEIVKQDFEKRNPELGKKIEQLEEEKMHLRLDVDVQKLETEKLRRGKNKAEEDLDSLKIDYKKLHSSMRTAGLGKTSEQWHQEIREEKNKADRVSELEKSLHHYRNCNSVIELRASLSKIEEMKRKNQVRNKDHIMGEAVAQIRKVVDHLQNLAVQANILSVKYELESDWGQELALLLRKIKLIWKPVKNLPTKHRYDTRAKTKDIDQRLERLEQLQKEMQDQLQKQINMMTQLTQLLVGGIDKGKGPMANLGEDNEEPLYSPIGSSSNPRDNPTNLAIPDFDEVVENEKAKAELPKQLEDRCKWLEEKFKATESTDSYHGIDAKDLSLVPDLVLPYKFKTPEFEKYNGTSCPEAHINYVLQTNDWIHY</sequence>
<feature type="coiled-coil region" evidence="1">
    <location>
        <begin position="455"/>
        <end position="485"/>
    </location>
</feature>
<evidence type="ECO:0000256" key="1">
    <source>
        <dbReference type="SAM" id="Coils"/>
    </source>
</evidence>
<dbReference type="Proteomes" id="UP000593573">
    <property type="component" value="Unassembled WGS sequence"/>
</dbReference>
<reference evidence="3 4" key="1">
    <citation type="journal article" date="2019" name="Genome Biol. Evol.">
        <title>Insights into the evolution of the New World diploid cottons (Gossypium, subgenus Houzingenia) based on genome sequencing.</title>
        <authorList>
            <person name="Grover C.E."/>
            <person name="Arick M.A. 2nd"/>
            <person name="Thrash A."/>
            <person name="Conover J.L."/>
            <person name="Sanders W.S."/>
            <person name="Peterson D.G."/>
            <person name="Frelichowski J.E."/>
            <person name="Scheffler J.A."/>
            <person name="Scheffler B.E."/>
            <person name="Wendel J.F."/>
        </authorList>
    </citation>
    <scope>NUCLEOTIDE SEQUENCE [LARGE SCALE GENOMIC DNA]</scope>
    <source>
        <strain evidence="3">57</strain>
        <tissue evidence="3">Leaf</tissue>
    </source>
</reference>
<evidence type="ECO:0000313" key="3">
    <source>
        <dbReference type="EMBL" id="MBA0661892.1"/>
    </source>
</evidence>
<gene>
    <name evidence="3" type="ORF">Goklo_006121</name>
</gene>
<dbReference type="PANTHER" id="PTHR48200">
    <property type="entry name" value="PROTEIN, PUTATIVE-RELATED"/>
    <property type="match status" value="1"/>
</dbReference>
<dbReference type="PANTHER" id="PTHR48200:SF1">
    <property type="entry name" value="AMINOTRANSFERASE-LIKE PLANT MOBILE DOMAIN-CONTAINING PROTEIN"/>
    <property type="match status" value="1"/>
</dbReference>
<dbReference type="InterPro" id="IPR056647">
    <property type="entry name" value="DUF7745"/>
</dbReference>
<feature type="domain" description="DUF7745" evidence="2">
    <location>
        <begin position="28"/>
        <end position="110"/>
    </location>
</feature>
<evidence type="ECO:0000313" key="4">
    <source>
        <dbReference type="Proteomes" id="UP000593573"/>
    </source>
</evidence>
<dbReference type="EMBL" id="JABFAB010000010">
    <property type="protein sequence ID" value="MBA0661892.1"/>
    <property type="molecule type" value="Genomic_DNA"/>
</dbReference>
<keyword evidence="1" id="KW-0175">Coiled coil</keyword>
<protein>
    <recommendedName>
        <fullName evidence="2">DUF7745 domain-containing protein</fullName>
    </recommendedName>
</protein>
<organism evidence="3 4">
    <name type="scientific">Gossypium klotzschianum</name>
    <dbReference type="NCBI Taxonomy" id="34286"/>
    <lineage>
        <taxon>Eukaryota</taxon>
        <taxon>Viridiplantae</taxon>
        <taxon>Streptophyta</taxon>
        <taxon>Embryophyta</taxon>
        <taxon>Tracheophyta</taxon>
        <taxon>Spermatophyta</taxon>
        <taxon>Magnoliopsida</taxon>
        <taxon>eudicotyledons</taxon>
        <taxon>Gunneridae</taxon>
        <taxon>Pentapetalae</taxon>
        <taxon>rosids</taxon>
        <taxon>malvids</taxon>
        <taxon>Malvales</taxon>
        <taxon>Malvaceae</taxon>
        <taxon>Malvoideae</taxon>
        <taxon>Gossypium</taxon>
    </lineage>
</organism>
<proteinExistence type="predicted"/>
<feature type="coiled-coil region" evidence="1">
    <location>
        <begin position="257"/>
        <end position="319"/>
    </location>
</feature>
<dbReference type="AlphaFoldDB" id="A0A7J8VGZ9"/>
<accession>A0A7J8VGZ9</accession>
<keyword evidence="4" id="KW-1185">Reference proteome</keyword>
<dbReference type="Pfam" id="PF24924">
    <property type="entry name" value="DUF7745"/>
    <property type="match status" value="2"/>
</dbReference>